<proteinExistence type="inferred from homology"/>
<evidence type="ECO:0000259" key="12">
    <source>
        <dbReference type="Pfam" id="PF00593"/>
    </source>
</evidence>
<dbReference type="Proteomes" id="UP000306229">
    <property type="component" value="Chromosome"/>
</dbReference>
<evidence type="ECO:0000256" key="7">
    <source>
        <dbReference type="ARBA" id="ARBA00023136"/>
    </source>
</evidence>
<evidence type="ECO:0000256" key="8">
    <source>
        <dbReference type="ARBA" id="ARBA00023170"/>
    </source>
</evidence>
<evidence type="ECO:0000256" key="9">
    <source>
        <dbReference type="ARBA" id="ARBA00023237"/>
    </source>
</evidence>
<dbReference type="PROSITE" id="PS52016">
    <property type="entry name" value="TONB_DEPENDENT_REC_3"/>
    <property type="match status" value="1"/>
</dbReference>
<keyword evidence="5" id="KW-0732">Signal</keyword>
<evidence type="ECO:0000256" key="1">
    <source>
        <dbReference type="ARBA" id="ARBA00004571"/>
    </source>
</evidence>
<evidence type="ECO:0000256" key="2">
    <source>
        <dbReference type="ARBA" id="ARBA00022448"/>
    </source>
</evidence>
<keyword evidence="3 10" id="KW-1134">Transmembrane beta strand</keyword>
<dbReference type="Pfam" id="PF00593">
    <property type="entry name" value="TonB_dep_Rec_b-barrel"/>
    <property type="match status" value="1"/>
</dbReference>
<evidence type="ECO:0000256" key="11">
    <source>
        <dbReference type="RuleBase" id="RU003357"/>
    </source>
</evidence>
<dbReference type="Pfam" id="PF07715">
    <property type="entry name" value="Plug"/>
    <property type="match status" value="1"/>
</dbReference>
<keyword evidence="8 14" id="KW-0675">Receptor</keyword>
<comment type="similarity">
    <text evidence="10 11">Belongs to the TonB-dependent receptor family.</text>
</comment>
<dbReference type="SUPFAM" id="SSF49452">
    <property type="entry name" value="Starch-binding domain-like"/>
    <property type="match status" value="1"/>
</dbReference>
<evidence type="ECO:0000256" key="6">
    <source>
        <dbReference type="ARBA" id="ARBA00023077"/>
    </source>
</evidence>
<organism evidence="14 15">
    <name type="scientific">Aureibaculum algae</name>
    <dbReference type="NCBI Taxonomy" id="2584122"/>
    <lineage>
        <taxon>Bacteria</taxon>
        <taxon>Pseudomonadati</taxon>
        <taxon>Bacteroidota</taxon>
        <taxon>Flavobacteriia</taxon>
        <taxon>Flavobacteriales</taxon>
        <taxon>Flavobacteriaceae</taxon>
        <taxon>Aureibaculum</taxon>
    </lineage>
</organism>
<evidence type="ECO:0000256" key="4">
    <source>
        <dbReference type="ARBA" id="ARBA00022692"/>
    </source>
</evidence>
<dbReference type="EMBL" id="CP040749">
    <property type="protein sequence ID" value="QCX37097.1"/>
    <property type="molecule type" value="Genomic_DNA"/>
</dbReference>
<dbReference type="InterPro" id="IPR037066">
    <property type="entry name" value="Plug_dom_sf"/>
</dbReference>
<dbReference type="Gene3D" id="2.170.130.10">
    <property type="entry name" value="TonB-dependent receptor, plug domain"/>
    <property type="match status" value="1"/>
</dbReference>
<dbReference type="InterPro" id="IPR012910">
    <property type="entry name" value="Plug_dom"/>
</dbReference>
<feature type="domain" description="TonB-dependent receptor-like beta-barrel" evidence="12">
    <location>
        <begin position="305"/>
        <end position="764"/>
    </location>
</feature>
<evidence type="ECO:0000313" key="14">
    <source>
        <dbReference type="EMBL" id="QCX37097.1"/>
    </source>
</evidence>
<dbReference type="SUPFAM" id="SSF56935">
    <property type="entry name" value="Porins"/>
    <property type="match status" value="1"/>
</dbReference>
<dbReference type="KEGG" id="fbe:FF125_01080"/>
<dbReference type="PANTHER" id="PTHR30069:SF29">
    <property type="entry name" value="HEMOGLOBIN AND HEMOGLOBIN-HAPTOGLOBIN-BINDING PROTEIN 1-RELATED"/>
    <property type="match status" value="1"/>
</dbReference>
<dbReference type="InterPro" id="IPR036942">
    <property type="entry name" value="Beta-barrel_TonB_sf"/>
</dbReference>
<dbReference type="AlphaFoldDB" id="A0A5B7TQ93"/>
<keyword evidence="4 10" id="KW-0812">Transmembrane</keyword>
<keyword evidence="9 10" id="KW-0998">Cell outer membrane</keyword>
<dbReference type="GO" id="GO:0044718">
    <property type="term" value="P:siderophore transmembrane transport"/>
    <property type="evidence" value="ECO:0007669"/>
    <property type="project" value="TreeGrafter"/>
</dbReference>
<name>A0A5B7TQ93_9FLAO</name>
<evidence type="ECO:0000313" key="15">
    <source>
        <dbReference type="Proteomes" id="UP000306229"/>
    </source>
</evidence>
<dbReference type="Gene3D" id="2.40.170.20">
    <property type="entry name" value="TonB-dependent receptor, beta-barrel domain"/>
    <property type="match status" value="1"/>
</dbReference>
<evidence type="ECO:0000259" key="13">
    <source>
        <dbReference type="Pfam" id="PF07715"/>
    </source>
</evidence>
<dbReference type="Pfam" id="PF13715">
    <property type="entry name" value="CarbopepD_reg_2"/>
    <property type="match status" value="1"/>
</dbReference>
<keyword evidence="7 10" id="KW-0472">Membrane</keyword>
<evidence type="ECO:0000256" key="10">
    <source>
        <dbReference type="PROSITE-ProRule" id="PRU01360"/>
    </source>
</evidence>
<accession>A0A5B7TQ93</accession>
<feature type="domain" description="TonB-dependent receptor plug" evidence="13">
    <location>
        <begin position="114"/>
        <end position="214"/>
    </location>
</feature>
<dbReference type="Gene3D" id="2.60.40.1120">
    <property type="entry name" value="Carboxypeptidase-like, regulatory domain"/>
    <property type="match status" value="1"/>
</dbReference>
<dbReference type="GO" id="GO:0009279">
    <property type="term" value="C:cell outer membrane"/>
    <property type="evidence" value="ECO:0007669"/>
    <property type="project" value="UniProtKB-SubCell"/>
</dbReference>
<keyword evidence="15" id="KW-1185">Reference proteome</keyword>
<dbReference type="GO" id="GO:0030246">
    <property type="term" value="F:carbohydrate binding"/>
    <property type="evidence" value="ECO:0007669"/>
    <property type="project" value="InterPro"/>
</dbReference>
<reference evidence="14 15" key="1">
    <citation type="submission" date="2019-05" db="EMBL/GenBank/DDBJ databases">
        <title>Algicella ahnfeltiae gen. nov., sp. nov., a novel marine bacterium of the family Flavobacteriaceae isolated from a red alga.</title>
        <authorList>
            <person name="Nedashkovskaya O.I."/>
            <person name="Kukhlevskiy A.D."/>
            <person name="Kim S.-G."/>
            <person name="Zhukova N.V."/>
            <person name="Mikhailov V.V."/>
        </authorList>
    </citation>
    <scope>NUCLEOTIDE SEQUENCE [LARGE SCALE GENOMIC DNA]</scope>
    <source>
        <strain evidence="14 15">10Alg115</strain>
    </source>
</reference>
<dbReference type="OrthoDB" id="9812892at2"/>
<dbReference type="InterPro" id="IPR000531">
    <property type="entry name" value="Beta-barrel_TonB"/>
</dbReference>
<dbReference type="GO" id="GO:0015344">
    <property type="term" value="F:siderophore uptake transmembrane transporter activity"/>
    <property type="evidence" value="ECO:0007669"/>
    <property type="project" value="TreeGrafter"/>
</dbReference>
<dbReference type="PANTHER" id="PTHR30069">
    <property type="entry name" value="TONB-DEPENDENT OUTER MEMBRANE RECEPTOR"/>
    <property type="match status" value="1"/>
</dbReference>
<dbReference type="InterPro" id="IPR039426">
    <property type="entry name" value="TonB-dep_rcpt-like"/>
</dbReference>
<gene>
    <name evidence="14" type="ORF">FF125_01080</name>
</gene>
<sequence length="792" mass="89693">MNSFCYSTKNDNLMSLSGKVSYKNGSPVEMALVYIKKLNKSTYTDENGNFIFSDVPAGIYSVFIKTFETEGITIKVDLSKKSDHLSVVLKNDQGIALDDVMVVSKSKGKLIKEKGYAIDVVNTQEMAIQNLQSTELLNRTSGVKIRQSGGLGSHTHFNLNGLTGNSVRIFIDGIPIRNYGESFSLSSIPPAMIERIETYKGVLPAALSEDALGGGINIVLKKNIGTHLTASYSFGSFNTHQVNIDAGYRNPETNFNVDVSTFYNSTDNNYEVWGDNVYVIDPNTGKVEYVRAERFHDAYKSKGLKANIGYTSKNWADEITLGLMISDMDNDIQTGPTMDIVYGNRRSKLDSKMASLKYSKNDILFKGLSANTFTSFSHTNRMVIDTMSVMYNWLGDIIRDDEGNPINWQSNGGEAGDATLENNKEVNVANRTNISYQFHPQHKIGVHYFFNRFTRDVNDPLRPQSIQDLSDTRYLTKQIASVTYESNFLDEKLKANLFYKYYKQHVKLLDRIREDNEIKSLINENDIDFNGYGLALSYAVSPKITLLTSAEKAVRMPGDSELLGNTSGGIEPTYDLLPENSNNFNLGFLLGTYILNKHSFNLEANYFIRDISDLIIRGISNSISDTYGYENLGKVKSSGFDAELKYNYDNRFFVATNFSNFNARYNLRYDENGSKYGHYGDRLRNTPYLTSNTYIEYKFSKLFKENSKFSVNYNFGYTHEFFRNWESYASTGKAYIPTQAIHDFGASYTAPNNKITLSFNAKNITDEQVFDNWAMQKPGRSFYIKLTYRPIF</sequence>
<evidence type="ECO:0000256" key="3">
    <source>
        <dbReference type="ARBA" id="ARBA00022452"/>
    </source>
</evidence>
<dbReference type="InterPro" id="IPR013784">
    <property type="entry name" value="Carb-bd-like_fold"/>
</dbReference>
<protein>
    <submittedName>
        <fullName evidence="14">TonB-dependent receptor</fullName>
    </submittedName>
</protein>
<keyword evidence="2 10" id="KW-0813">Transport</keyword>
<evidence type="ECO:0000256" key="5">
    <source>
        <dbReference type="ARBA" id="ARBA00022729"/>
    </source>
</evidence>
<keyword evidence="6 11" id="KW-0798">TonB box</keyword>
<comment type="subcellular location">
    <subcellularLocation>
        <location evidence="1 10">Cell outer membrane</location>
        <topology evidence="1 10">Multi-pass membrane protein</topology>
    </subcellularLocation>
</comment>